<comment type="caution">
    <text evidence="1">The sequence shown here is derived from an EMBL/GenBank/DDBJ whole genome shotgun (WGS) entry which is preliminary data.</text>
</comment>
<evidence type="ECO:0000313" key="1">
    <source>
        <dbReference type="EMBL" id="MQM21423.1"/>
    </source>
</evidence>
<protein>
    <submittedName>
        <fullName evidence="1">Uncharacterized protein</fullName>
    </submittedName>
</protein>
<gene>
    <name evidence="1" type="ORF">Taro_054463</name>
</gene>
<dbReference type="Proteomes" id="UP000652761">
    <property type="component" value="Unassembled WGS sequence"/>
</dbReference>
<reference evidence="1" key="1">
    <citation type="submission" date="2017-07" db="EMBL/GenBank/DDBJ databases">
        <title>Taro Niue Genome Assembly and Annotation.</title>
        <authorList>
            <person name="Atibalentja N."/>
            <person name="Keating K."/>
            <person name="Fields C.J."/>
        </authorList>
    </citation>
    <scope>NUCLEOTIDE SEQUENCE</scope>
    <source>
        <strain evidence="1">Niue_2</strain>
        <tissue evidence="1">Leaf</tissue>
    </source>
</reference>
<name>A0A843XQI0_COLES</name>
<proteinExistence type="predicted"/>
<evidence type="ECO:0000313" key="2">
    <source>
        <dbReference type="Proteomes" id="UP000652761"/>
    </source>
</evidence>
<keyword evidence="2" id="KW-1185">Reference proteome</keyword>
<organism evidence="1 2">
    <name type="scientific">Colocasia esculenta</name>
    <name type="common">Wild taro</name>
    <name type="synonym">Arum esculentum</name>
    <dbReference type="NCBI Taxonomy" id="4460"/>
    <lineage>
        <taxon>Eukaryota</taxon>
        <taxon>Viridiplantae</taxon>
        <taxon>Streptophyta</taxon>
        <taxon>Embryophyta</taxon>
        <taxon>Tracheophyta</taxon>
        <taxon>Spermatophyta</taxon>
        <taxon>Magnoliopsida</taxon>
        <taxon>Liliopsida</taxon>
        <taxon>Araceae</taxon>
        <taxon>Aroideae</taxon>
        <taxon>Colocasieae</taxon>
        <taxon>Colocasia</taxon>
    </lineage>
</organism>
<dbReference type="EMBL" id="NMUH01011018">
    <property type="protein sequence ID" value="MQM21423.1"/>
    <property type="molecule type" value="Genomic_DNA"/>
</dbReference>
<sequence length="80" mass="9142">MAQMVWRDPKVQSASRLRTCAKAKKTYGGLDKESLVELRVFPMERWSMSRKCVENKCPSCLECSKAEGNNHGRDVYGCRV</sequence>
<dbReference type="AlphaFoldDB" id="A0A843XQI0"/>
<accession>A0A843XQI0</accession>